<accession>A0A967F2M8</accession>
<evidence type="ECO:0000313" key="4">
    <source>
        <dbReference type="EMBL" id="NIA72063.1"/>
    </source>
</evidence>
<keyword evidence="2" id="KW-0963">Cytoplasm</keyword>
<comment type="function">
    <text evidence="2">Involved in fatty acylation of protoxin at internal lysine residues, thereby converting it to the active toxin.</text>
</comment>
<dbReference type="InterPro" id="IPR003996">
    <property type="entry name" value="RTX_toxin-activating_protC_bac"/>
</dbReference>
<gene>
    <name evidence="4" type="ORF">HBA54_26025</name>
</gene>
<reference evidence="4" key="1">
    <citation type="submission" date="2020-03" db="EMBL/GenBank/DDBJ databases">
        <title>Genome of Pelagibius litoralis DSM 21314T.</title>
        <authorList>
            <person name="Wang G."/>
        </authorList>
    </citation>
    <scope>NUCLEOTIDE SEQUENCE</scope>
    <source>
        <strain evidence="4">DSM 21314</strain>
    </source>
</reference>
<proteinExistence type="inferred from homology"/>
<dbReference type="GO" id="GO:0016746">
    <property type="term" value="F:acyltransferase activity"/>
    <property type="evidence" value="ECO:0007669"/>
    <property type="project" value="UniProtKB-UniRule"/>
</dbReference>
<dbReference type="Proteomes" id="UP000761264">
    <property type="component" value="Unassembled WGS sequence"/>
</dbReference>
<feature type="compositionally biased region" description="Low complexity" evidence="3">
    <location>
        <begin position="9"/>
        <end position="26"/>
    </location>
</feature>
<dbReference type="GO" id="GO:0031640">
    <property type="term" value="P:killing of cells of another organism"/>
    <property type="evidence" value="ECO:0007669"/>
    <property type="project" value="UniProtKB-KW"/>
</dbReference>
<feature type="region of interest" description="Disordered" evidence="3">
    <location>
        <begin position="168"/>
        <end position="200"/>
    </location>
</feature>
<keyword evidence="2" id="KW-0808">Transferase</keyword>
<dbReference type="EMBL" id="JAAQPH010000031">
    <property type="protein sequence ID" value="NIA72063.1"/>
    <property type="molecule type" value="Genomic_DNA"/>
</dbReference>
<keyword evidence="5" id="KW-1185">Reference proteome</keyword>
<feature type="region of interest" description="Disordered" evidence="3">
    <location>
        <begin position="1"/>
        <end position="41"/>
    </location>
</feature>
<sequence length="200" mass="22236">MAKERGSAARKAAATAEVAAAATNRKAPQETKDAGQKRSPDQLLRATFAQASQVFGQVISTMMQSPQHRHLLLSDLEWRVIPPLRLQQYRLVQRNGTAAGFVSWALVSEEVEQQLQQPDFRLRPQDWKSGDRVWIIDVIAPPLQAHALADKVKMKLFADHDVSVRRGVLPRLAKPNSADGSHDDKQDEGNYETPVTGEVL</sequence>
<name>A0A967F2M8_9PROT</name>
<feature type="compositionally biased region" description="Basic and acidic residues" evidence="3">
    <location>
        <begin position="27"/>
        <end position="40"/>
    </location>
</feature>
<keyword evidence="2" id="KW-0012">Acyltransferase</keyword>
<dbReference type="GO" id="GO:0009404">
    <property type="term" value="P:toxin metabolic process"/>
    <property type="evidence" value="ECO:0007669"/>
    <property type="project" value="UniProtKB-UniRule"/>
</dbReference>
<dbReference type="Pfam" id="PF02794">
    <property type="entry name" value="HlyC"/>
    <property type="match status" value="1"/>
</dbReference>
<organism evidence="4 5">
    <name type="scientific">Pelagibius litoralis</name>
    <dbReference type="NCBI Taxonomy" id="374515"/>
    <lineage>
        <taxon>Bacteria</taxon>
        <taxon>Pseudomonadati</taxon>
        <taxon>Pseudomonadota</taxon>
        <taxon>Alphaproteobacteria</taxon>
        <taxon>Rhodospirillales</taxon>
        <taxon>Rhodovibrionaceae</taxon>
        <taxon>Pelagibius</taxon>
    </lineage>
</organism>
<dbReference type="RefSeq" id="WP_167230729.1">
    <property type="nucleotide sequence ID" value="NZ_JAAQPH010000031.1"/>
</dbReference>
<dbReference type="AlphaFoldDB" id="A0A967F2M8"/>
<evidence type="ECO:0000313" key="5">
    <source>
        <dbReference type="Proteomes" id="UP000761264"/>
    </source>
</evidence>
<dbReference type="GO" id="GO:0005737">
    <property type="term" value="C:cytoplasm"/>
    <property type="evidence" value="ECO:0007669"/>
    <property type="project" value="UniProtKB-SubCell"/>
</dbReference>
<keyword evidence="2" id="KW-0204">Cytolysis</keyword>
<comment type="subcellular location">
    <subcellularLocation>
        <location evidence="2">Cytoplasm</location>
    </subcellularLocation>
</comment>
<comment type="similarity">
    <text evidence="1 2">Belongs to the RTX toxin acyltransferase family.</text>
</comment>
<evidence type="ECO:0000256" key="3">
    <source>
        <dbReference type="SAM" id="MobiDB-lite"/>
    </source>
</evidence>
<evidence type="ECO:0000256" key="1">
    <source>
        <dbReference type="ARBA" id="ARBA00005686"/>
    </source>
</evidence>
<protein>
    <recommendedName>
        <fullName evidence="2">RTX toxin-activating lysine-acyltransferase</fullName>
        <ecNumber evidence="2">2.3.1.-</ecNumber>
    </recommendedName>
</protein>
<comment type="caution">
    <text evidence="4">The sequence shown here is derived from an EMBL/GenBank/DDBJ whole genome shotgun (WGS) entry which is preliminary data.</text>
</comment>
<dbReference type="EC" id="2.3.1.-" evidence="2"/>
<evidence type="ECO:0000256" key="2">
    <source>
        <dbReference type="RuleBase" id="RU368102"/>
    </source>
</evidence>